<protein>
    <recommendedName>
        <fullName evidence="12">VCBS repeat-containing protein</fullName>
    </recommendedName>
</protein>
<dbReference type="InterPro" id="IPR028994">
    <property type="entry name" value="Integrin_alpha_N"/>
</dbReference>
<dbReference type="Pfam" id="PF13517">
    <property type="entry name" value="FG-GAP_3"/>
    <property type="match status" value="1"/>
</dbReference>
<evidence type="ECO:0000313" key="3">
    <source>
        <dbReference type="EMBL" id="CAF3296035.1"/>
    </source>
</evidence>
<dbReference type="Proteomes" id="UP000663872">
    <property type="component" value="Unassembled WGS sequence"/>
</dbReference>
<organism evidence="2 10">
    <name type="scientific">Rotaria socialis</name>
    <dbReference type="NCBI Taxonomy" id="392032"/>
    <lineage>
        <taxon>Eukaryota</taxon>
        <taxon>Metazoa</taxon>
        <taxon>Spiralia</taxon>
        <taxon>Gnathifera</taxon>
        <taxon>Rotifera</taxon>
        <taxon>Eurotatoria</taxon>
        <taxon>Bdelloidea</taxon>
        <taxon>Philodinida</taxon>
        <taxon>Philodinidae</taxon>
        <taxon>Rotaria</taxon>
    </lineage>
</organism>
<evidence type="ECO:0000313" key="9">
    <source>
        <dbReference type="EMBL" id="CAF4664766.1"/>
    </source>
</evidence>
<dbReference type="SUPFAM" id="SSF69318">
    <property type="entry name" value="Integrin alpha N-terminal domain"/>
    <property type="match status" value="1"/>
</dbReference>
<dbReference type="Proteomes" id="UP000663869">
    <property type="component" value="Unassembled WGS sequence"/>
</dbReference>
<dbReference type="EMBL" id="CAJOBO010000611">
    <property type="protein sequence ID" value="CAF4258207.1"/>
    <property type="molecule type" value="Genomic_DNA"/>
</dbReference>
<evidence type="ECO:0000313" key="10">
    <source>
        <dbReference type="Proteomes" id="UP000663825"/>
    </source>
</evidence>
<keyword evidence="1" id="KW-0732">Signal</keyword>
<dbReference type="EMBL" id="CAJOBP010000200">
    <property type="protein sequence ID" value="CAF4139733.1"/>
    <property type="molecule type" value="Genomic_DNA"/>
</dbReference>
<dbReference type="Proteomes" id="UP000663873">
    <property type="component" value="Unassembled WGS sequence"/>
</dbReference>
<dbReference type="Proteomes" id="UP000663825">
    <property type="component" value="Unassembled WGS sequence"/>
</dbReference>
<dbReference type="Proteomes" id="UP000663851">
    <property type="component" value="Unassembled WGS sequence"/>
</dbReference>
<evidence type="ECO:0008006" key="12">
    <source>
        <dbReference type="Google" id="ProtNLM"/>
    </source>
</evidence>
<dbReference type="InterPro" id="IPR013517">
    <property type="entry name" value="FG-GAP"/>
</dbReference>
<evidence type="ECO:0000313" key="4">
    <source>
        <dbReference type="EMBL" id="CAF3331188.1"/>
    </source>
</evidence>
<dbReference type="PANTHER" id="PTHR46580">
    <property type="entry name" value="SENSOR KINASE-RELATED"/>
    <property type="match status" value="1"/>
</dbReference>
<name>A0A817MEB7_9BILA</name>
<evidence type="ECO:0000313" key="11">
    <source>
        <dbReference type="Proteomes" id="UP000663873"/>
    </source>
</evidence>
<dbReference type="Proteomes" id="UP000663833">
    <property type="component" value="Unassembled WGS sequence"/>
</dbReference>
<evidence type="ECO:0000313" key="8">
    <source>
        <dbReference type="EMBL" id="CAF4414810.1"/>
    </source>
</evidence>
<evidence type="ECO:0000313" key="7">
    <source>
        <dbReference type="EMBL" id="CAF4258207.1"/>
    </source>
</evidence>
<dbReference type="EMBL" id="CAJNYU010003754">
    <property type="protein sequence ID" value="CAF3699866.1"/>
    <property type="molecule type" value="Genomic_DNA"/>
</dbReference>
<accession>A0A817MEB7</accession>
<proteinExistence type="predicted"/>
<evidence type="ECO:0000256" key="1">
    <source>
        <dbReference type="ARBA" id="ARBA00022729"/>
    </source>
</evidence>
<gene>
    <name evidence="5" type="ORF">FME351_LOCUS27640</name>
    <name evidence="4" type="ORF">GRG538_LOCUS3566</name>
    <name evidence="7" type="ORF">HFQ381_LOCUS10883</name>
    <name evidence="3" type="ORF">LUA448_LOCUS7628</name>
    <name evidence="9" type="ORF">QYT958_LOCUS15703</name>
    <name evidence="2" type="ORF">TIS948_LOCUS3753</name>
    <name evidence="8" type="ORF">TSG867_LOCUS14036</name>
    <name evidence="6" type="ORF">UJA718_LOCUS2818</name>
</gene>
<dbReference type="EMBL" id="CAJNYT010000122">
    <property type="protein sequence ID" value="CAF3331188.1"/>
    <property type="molecule type" value="Genomic_DNA"/>
</dbReference>
<dbReference type="AlphaFoldDB" id="A0A817MEB7"/>
<dbReference type="EMBL" id="CAJOBR010002209">
    <property type="protein sequence ID" value="CAF4664766.1"/>
    <property type="molecule type" value="Genomic_DNA"/>
</dbReference>
<dbReference type="EMBL" id="CAJNXB010000353">
    <property type="protein sequence ID" value="CAF3045666.1"/>
    <property type="molecule type" value="Genomic_DNA"/>
</dbReference>
<dbReference type="OrthoDB" id="9996018at2759"/>
<keyword evidence="11" id="KW-1185">Reference proteome</keyword>
<dbReference type="EMBL" id="CAJNYD010000775">
    <property type="protein sequence ID" value="CAF3296035.1"/>
    <property type="molecule type" value="Genomic_DNA"/>
</dbReference>
<comment type="caution">
    <text evidence="2">The sequence shown here is derived from an EMBL/GenBank/DDBJ whole genome shotgun (WGS) entry which is preliminary data.</text>
</comment>
<evidence type="ECO:0000313" key="2">
    <source>
        <dbReference type="EMBL" id="CAF3045666.1"/>
    </source>
</evidence>
<dbReference type="Gene3D" id="2.30.30.100">
    <property type="match status" value="2"/>
</dbReference>
<dbReference type="Proteomes" id="UP000663848">
    <property type="component" value="Unassembled WGS sequence"/>
</dbReference>
<dbReference type="Proteomes" id="UP000663862">
    <property type="component" value="Unassembled WGS sequence"/>
</dbReference>
<evidence type="ECO:0000313" key="5">
    <source>
        <dbReference type="EMBL" id="CAF3699866.1"/>
    </source>
</evidence>
<evidence type="ECO:0000313" key="6">
    <source>
        <dbReference type="EMBL" id="CAF4139733.1"/>
    </source>
</evidence>
<sequence length="145" mass="15578">MTYKTQSGSFALAAADFNRDDTLDIATANYKANNTSIFFGNGDGTVIEKKIISTGTRSFPYAIACSDLNRDNILELIVPNSGTGNIGILLGYGKGKFWKQQTYSTGQGSSPQEIAVGDFNGDSRLDFVTVDYNQNSIGVFLSTCS</sequence>
<dbReference type="EMBL" id="CAJOBQ010000768">
    <property type="protein sequence ID" value="CAF4414810.1"/>
    <property type="molecule type" value="Genomic_DNA"/>
</dbReference>
<reference evidence="2" key="1">
    <citation type="submission" date="2021-02" db="EMBL/GenBank/DDBJ databases">
        <authorList>
            <person name="Nowell W R."/>
        </authorList>
    </citation>
    <scope>NUCLEOTIDE SEQUENCE</scope>
</reference>